<dbReference type="InterPro" id="IPR046792">
    <property type="entry name" value="Peptidase_C54_cat"/>
</dbReference>
<feature type="region of interest" description="Disordered" evidence="12">
    <location>
        <begin position="515"/>
        <end position="556"/>
    </location>
</feature>
<evidence type="ECO:0000256" key="3">
    <source>
        <dbReference type="ARBA" id="ARBA00022448"/>
    </source>
</evidence>
<dbReference type="Proteomes" id="UP001281761">
    <property type="component" value="Unassembled WGS sequence"/>
</dbReference>
<evidence type="ECO:0000313" key="15">
    <source>
        <dbReference type="EMBL" id="KAK2947157.1"/>
    </source>
</evidence>
<evidence type="ECO:0000256" key="11">
    <source>
        <dbReference type="RuleBase" id="RU363115"/>
    </source>
</evidence>
<keyword evidence="13" id="KW-1133">Transmembrane helix</keyword>
<dbReference type="Pfam" id="PF03416">
    <property type="entry name" value="Peptidase_C54"/>
    <property type="match status" value="1"/>
</dbReference>
<dbReference type="EMBL" id="JARBJD010000209">
    <property type="protein sequence ID" value="KAK2947157.1"/>
    <property type="molecule type" value="Genomic_DNA"/>
</dbReference>
<gene>
    <name evidence="15" type="ORF">BLNAU_17933</name>
</gene>
<feature type="compositionally biased region" description="Low complexity" evidence="12">
    <location>
        <begin position="639"/>
        <end position="648"/>
    </location>
</feature>
<feature type="region of interest" description="Disordered" evidence="12">
    <location>
        <begin position="318"/>
        <end position="403"/>
    </location>
</feature>
<evidence type="ECO:0000313" key="16">
    <source>
        <dbReference type="Proteomes" id="UP001281761"/>
    </source>
</evidence>
<keyword evidence="5 11" id="KW-0645">Protease</keyword>
<evidence type="ECO:0000256" key="9">
    <source>
        <dbReference type="ARBA" id="ARBA00023006"/>
    </source>
</evidence>
<feature type="compositionally biased region" description="Polar residues" evidence="12">
    <location>
        <begin position="318"/>
        <end position="333"/>
    </location>
</feature>
<feature type="domain" description="Peptidase C54 catalytic" evidence="14">
    <location>
        <begin position="134"/>
        <end position="503"/>
    </location>
</feature>
<feature type="compositionally biased region" description="Basic and acidic residues" evidence="12">
    <location>
        <begin position="602"/>
        <end position="611"/>
    </location>
</feature>
<dbReference type="GO" id="GO:0008233">
    <property type="term" value="F:peptidase activity"/>
    <property type="evidence" value="ECO:0007669"/>
    <property type="project" value="UniProtKB-KW"/>
</dbReference>
<dbReference type="SUPFAM" id="SSF54001">
    <property type="entry name" value="Cysteine proteinases"/>
    <property type="match status" value="1"/>
</dbReference>
<protein>
    <recommendedName>
        <fullName evidence="11">Cysteine protease</fullName>
        <ecNumber evidence="11">3.4.22.-</ecNumber>
    </recommendedName>
</protein>
<evidence type="ECO:0000256" key="5">
    <source>
        <dbReference type="ARBA" id="ARBA00022670"/>
    </source>
</evidence>
<keyword evidence="16" id="KW-1185">Reference proteome</keyword>
<dbReference type="InterPro" id="IPR038765">
    <property type="entry name" value="Papain-like_cys_pep_sf"/>
</dbReference>
<keyword evidence="13" id="KW-0812">Transmembrane</keyword>
<feature type="region of interest" description="Disordered" evidence="12">
    <location>
        <begin position="568"/>
        <end position="664"/>
    </location>
</feature>
<organism evidence="15 16">
    <name type="scientific">Blattamonas nauphoetae</name>
    <dbReference type="NCBI Taxonomy" id="2049346"/>
    <lineage>
        <taxon>Eukaryota</taxon>
        <taxon>Metamonada</taxon>
        <taxon>Preaxostyla</taxon>
        <taxon>Oxymonadida</taxon>
        <taxon>Blattamonas</taxon>
    </lineage>
</organism>
<evidence type="ECO:0000256" key="13">
    <source>
        <dbReference type="SAM" id="Phobius"/>
    </source>
</evidence>
<reference evidence="15 16" key="1">
    <citation type="journal article" date="2022" name="bioRxiv">
        <title>Genomics of Preaxostyla Flagellates Illuminates Evolutionary Transitions and the Path Towards Mitochondrial Loss.</title>
        <authorList>
            <person name="Novak L.V.F."/>
            <person name="Treitli S.C."/>
            <person name="Pyrih J."/>
            <person name="Halakuc P."/>
            <person name="Pipaliya S.V."/>
            <person name="Vacek V."/>
            <person name="Brzon O."/>
            <person name="Soukal P."/>
            <person name="Eme L."/>
            <person name="Dacks J.B."/>
            <person name="Karnkowska A."/>
            <person name="Elias M."/>
            <person name="Hampl V."/>
        </authorList>
    </citation>
    <scope>NUCLEOTIDE SEQUENCE [LARGE SCALE GENOMIC DNA]</scope>
    <source>
        <strain evidence="15">NAU3</strain>
        <tissue evidence="15">Gut</tissue>
    </source>
</reference>
<evidence type="ECO:0000256" key="7">
    <source>
        <dbReference type="ARBA" id="ARBA00022807"/>
    </source>
</evidence>
<keyword evidence="13" id="KW-0472">Membrane</keyword>
<keyword evidence="4 11" id="KW-0963">Cytoplasm</keyword>
<evidence type="ECO:0000259" key="14">
    <source>
        <dbReference type="Pfam" id="PF03416"/>
    </source>
</evidence>
<dbReference type="PANTHER" id="PTHR22624:SF49">
    <property type="entry name" value="CYSTEINE PROTEASE"/>
    <property type="match status" value="1"/>
</dbReference>
<comment type="catalytic activity">
    <reaction evidence="10">
        <text>[protein]-C-terminal L-amino acid-glycyl-phosphatidylethanolamide + H2O = [protein]-C-terminal L-amino acid-glycine + a 1,2-diacyl-sn-glycero-3-phosphoethanolamine</text>
        <dbReference type="Rhea" id="RHEA:67548"/>
        <dbReference type="Rhea" id="RHEA-COMP:17323"/>
        <dbReference type="Rhea" id="RHEA-COMP:17324"/>
        <dbReference type="ChEBI" id="CHEBI:15377"/>
        <dbReference type="ChEBI" id="CHEBI:64612"/>
        <dbReference type="ChEBI" id="CHEBI:172940"/>
        <dbReference type="ChEBI" id="CHEBI:172941"/>
    </reaction>
    <physiologicalReaction direction="left-to-right" evidence="10">
        <dbReference type="Rhea" id="RHEA:67549"/>
    </physiologicalReaction>
</comment>
<feature type="compositionally biased region" description="Polar residues" evidence="12">
    <location>
        <begin position="539"/>
        <end position="549"/>
    </location>
</feature>
<evidence type="ECO:0000256" key="12">
    <source>
        <dbReference type="SAM" id="MobiDB-lite"/>
    </source>
</evidence>
<keyword evidence="7" id="KW-0788">Thiol protease</keyword>
<comment type="caution">
    <text evidence="15">The sequence shown here is derived from an EMBL/GenBank/DDBJ whole genome shotgun (WGS) entry which is preliminary data.</text>
</comment>
<evidence type="ECO:0000256" key="1">
    <source>
        <dbReference type="ARBA" id="ARBA00004496"/>
    </source>
</evidence>
<comment type="function">
    <text evidence="11">Cysteine protease that plays a key role in autophagy by mediating both proteolytic activation and delipidation of ATG8 family proteins.</text>
</comment>
<keyword evidence="8 11" id="KW-0653">Protein transport</keyword>
<sequence>MFWLGTIAVTLYALAGIAIGIVFTITKHWQLIFLALMTLTLLIPMAMITVPWRKRTAEKSLKFTVFFLIIPLFFCCLSLFLSLNYKGDRCLKCKKAEEFCIPETWACGKTDVDKVISDPTQPTYVLGKVSHSREEFLKHISNLSLYTFRKGFFPTSKGFSSDSGFGCILRSGQMLLSEVYQRLYLGADFVQNAQLYLHCPRCVWLSSLFSDEAAPDTRSQHPFSIQHFIEIGEVIGCAQGSWMGPGAMAHIVQSAVHATSGMPVPLRVYVSEQGLHTVYLPDAKKLMHSSPPPSRSPSSLPLIPPPFPSCYNSPCTCETSPIPGSSDSPQLNKLAQPPSSPISSKECSDDSASSYSTPSPAHTPLSRQCPSTPDISDLSSVQQSNIRSTPIPPDSYFPDTPHSPESPTVPLLILIPTRLGLQSIHNLYYAPIASLFTLPMFCGMVAGHPHQAHYFFGSHPRTPLGKSLTNSQPSNHYLLYLDPHKTKPTEPVDYEQWAIDEQRFIDIQHINRKDREENVLSTSDSEHSSEHPEMRRHSFTNTPASSRPNASPYEVSPNLLPSEFVLKQTSPVQMPRPKRHISRNSETNTDSRSVLKRKTHTTRRDAEREIDSDSANSLPFVPHDTSKTHHSHSSPPEPSRISPSSHNSSHIDRGTPPLPPGSTAALSTRQITLSHIRAVNISTIDPSVCFAFLVADEHELNELAEQVSIIFSKFHSTTGVNESVGPFINFDQKSMKERMQAVEDMTDFDWDE</sequence>
<proteinExistence type="inferred from homology"/>
<evidence type="ECO:0000256" key="10">
    <source>
        <dbReference type="ARBA" id="ARBA00029362"/>
    </source>
</evidence>
<dbReference type="EC" id="3.4.22.-" evidence="11"/>
<evidence type="ECO:0000256" key="4">
    <source>
        <dbReference type="ARBA" id="ARBA00022490"/>
    </source>
</evidence>
<dbReference type="InterPro" id="IPR005078">
    <property type="entry name" value="Peptidase_C54"/>
</dbReference>
<comment type="subcellular location">
    <subcellularLocation>
        <location evidence="1 11">Cytoplasm</location>
    </subcellularLocation>
</comment>
<feature type="transmembrane region" description="Helical" evidence="13">
    <location>
        <begin position="64"/>
        <end position="85"/>
    </location>
</feature>
<accession>A0ABQ9X8Z0</accession>
<feature type="compositionally biased region" description="Basic and acidic residues" evidence="12">
    <location>
        <begin position="515"/>
        <end position="536"/>
    </location>
</feature>
<comment type="similarity">
    <text evidence="2 11">Belongs to the peptidase C54 family.</text>
</comment>
<keyword evidence="6 11" id="KW-0378">Hydrolase</keyword>
<dbReference type="GO" id="GO:0006508">
    <property type="term" value="P:proteolysis"/>
    <property type="evidence" value="ECO:0007669"/>
    <property type="project" value="UniProtKB-KW"/>
</dbReference>
<feature type="compositionally biased region" description="Low complexity" evidence="12">
    <location>
        <begin position="350"/>
        <end position="359"/>
    </location>
</feature>
<feature type="transmembrane region" description="Helical" evidence="13">
    <location>
        <begin position="31"/>
        <end position="52"/>
    </location>
</feature>
<dbReference type="PANTHER" id="PTHR22624">
    <property type="entry name" value="CYSTEINE PROTEASE ATG4"/>
    <property type="match status" value="1"/>
</dbReference>
<feature type="compositionally biased region" description="Polar residues" evidence="12">
    <location>
        <begin position="365"/>
        <end position="388"/>
    </location>
</feature>
<evidence type="ECO:0000256" key="6">
    <source>
        <dbReference type="ARBA" id="ARBA00022801"/>
    </source>
</evidence>
<keyword evidence="3" id="KW-0813">Transport</keyword>
<feature type="transmembrane region" description="Helical" evidence="13">
    <location>
        <begin position="7"/>
        <end position="25"/>
    </location>
</feature>
<evidence type="ECO:0000256" key="8">
    <source>
        <dbReference type="ARBA" id="ARBA00022927"/>
    </source>
</evidence>
<name>A0ABQ9X8Z0_9EUKA</name>
<evidence type="ECO:0000256" key="2">
    <source>
        <dbReference type="ARBA" id="ARBA00010958"/>
    </source>
</evidence>
<keyword evidence="9 11" id="KW-0072">Autophagy</keyword>